<dbReference type="AlphaFoldDB" id="A0A1E1XC52"/>
<dbReference type="SMART" id="SM00060">
    <property type="entry name" value="FN3"/>
    <property type="match status" value="6"/>
</dbReference>
<dbReference type="InterPro" id="IPR050991">
    <property type="entry name" value="ECM_Regulatory_Proteins"/>
</dbReference>
<accession>A0A1E1XC52</accession>
<dbReference type="PANTHER" id="PTHR46708:SF2">
    <property type="entry name" value="FIBRONECTIN TYPE-III DOMAIN-CONTAINING PROTEIN"/>
    <property type="match status" value="1"/>
</dbReference>
<keyword evidence="2" id="KW-1133">Transmembrane helix</keyword>
<dbReference type="PROSITE" id="PS50853">
    <property type="entry name" value="FN3"/>
    <property type="match status" value="3"/>
</dbReference>
<feature type="non-terminal residue" evidence="4">
    <location>
        <position position="785"/>
    </location>
</feature>
<dbReference type="SUPFAM" id="SSF49265">
    <property type="entry name" value="Fibronectin type III"/>
    <property type="match status" value="3"/>
</dbReference>
<name>A0A1E1XC52_9ACAR</name>
<dbReference type="InterPro" id="IPR003961">
    <property type="entry name" value="FN3_dom"/>
</dbReference>
<evidence type="ECO:0000256" key="2">
    <source>
        <dbReference type="SAM" id="Phobius"/>
    </source>
</evidence>
<reference evidence="4" key="1">
    <citation type="journal article" date="2017" name="Front. Cell. Infect. Microbiol.">
        <title>The Distinct Transcriptional Response of the Midgut of Amblyomma sculptum and Amblyomma aureolatum Ticks to Rickettsia rickettsii Correlates to Their Differences in Susceptibility to Infection.</title>
        <authorList>
            <person name="Martins L.A."/>
            <person name="Galletti M.F.B.M."/>
            <person name="Ribeiro J.M."/>
            <person name="Fujita A."/>
            <person name="Costa F.B."/>
            <person name="Labruna M.B."/>
            <person name="Daffre S."/>
            <person name="Fogaca A.C."/>
        </authorList>
    </citation>
    <scope>NUCLEOTIDE SEQUENCE</scope>
</reference>
<dbReference type="Gene3D" id="2.60.40.10">
    <property type="entry name" value="Immunoglobulins"/>
    <property type="match status" value="4"/>
</dbReference>
<dbReference type="EMBL" id="GFAC01002366">
    <property type="protein sequence ID" value="JAT96822.1"/>
    <property type="molecule type" value="mRNA"/>
</dbReference>
<feature type="domain" description="Fibronectin type-III" evidence="3">
    <location>
        <begin position="541"/>
        <end position="629"/>
    </location>
</feature>
<dbReference type="Pfam" id="PF00041">
    <property type="entry name" value="fn3"/>
    <property type="match status" value="2"/>
</dbReference>
<feature type="domain" description="Fibronectin type-III" evidence="3">
    <location>
        <begin position="438"/>
        <end position="539"/>
    </location>
</feature>
<dbReference type="CDD" id="cd00063">
    <property type="entry name" value="FN3"/>
    <property type="match status" value="3"/>
</dbReference>
<evidence type="ECO:0000259" key="3">
    <source>
        <dbReference type="PROSITE" id="PS50853"/>
    </source>
</evidence>
<evidence type="ECO:0000313" key="4">
    <source>
        <dbReference type="EMBL" id="JAT96822.1"/>
    </source>
</evidence>
<evidence type="ECO:0000256" key="1">
    <source>
        <dbReference type="ARBA" id="ARBA00022737"/>
    </source>
</evidence>
<feature type="domain" description="Fibronectin type-III" evidence="3">
    <location>
        <begin position="630"/>
        <end position="722"/>
    </location>
</feature>
<proteinExistence type="evidence at transcript level"/>
<keyword evidence="1" id="KW-0677">Repeat</keyword>
<protein>
    <submittedName>
        <fullName evidence="4">Putative cell adhesion molecule</fullName>
    </submittedName>
</protein>
<organism evidence="4">
    <name type="scientific">Amblyomma aureolatum</name>
    <dbReference type="NCBI Taxonomy" id="187763"/>
    <lineage>
        <taxon>Eukaryota</taxon>
        <taxon>Metazoa</taxon>
        <taxon>Ecdysozoa</taxon>
        <taxon>Arthropoda</taxon>
        <taxon>Chelicerata</taxon>
        <taxon>Arachnida</taxon>
        <taxon>Acari</taxon>
        <taxon>Parasitiformes</taxon>
        <taxon>Ixodida</taxon>
        <taxon>Ixodoidea</taxon>
        <taxon>Ixodidae</taxon>
        <taxon>Amblyomminae</taxon>
        <taxon>Amblyomma</taxon>
    </lineage>
</organism>
<feature type="non-terminal residue" evidence="4">
    <location>
        <position position="1"/>
    </location>
</feature>
<sequence>TDRDSGGSRTEDIPTRNKSVQANLELQDQLVFFECQVWASSGRVNGTPTDFNVTTSGLHPPVNVILNATCDGSLDALWSYPYKDEAGFNLTLCRAGTEECNTTLVKKNVRKHKFLVDVLDVQYRLNISATGKISGTYVESKPATVDATAFPQVPLLAGVTVKGVSPEEMHATWKINWTHDIHFVMCHSNSSQPECQDHYVAAADHEATFTGLLPATMYHIRISGQVTYGNTTCVGPEFDQDVSTYSRHPAPVRNLKHIVENVTHLETSWDAPTESVKFDGYVLICTGKQSREVKKIEVTEPEQHVNVTLDLKQQLATFDCEVWAYAKNGTERNNGTAISFPTITKGIAPPDNVTLVERTARSLAYAWSKNPEAPKCRVEVRTTNQSEVHETDCTSDKDLLHYNITGLTPGKHYGVTLQNCADYCGVEKVLEEYTDVAAPSEVANFTALINEFVNVTFRWTRPHEANGPIDGYLIHIVNEDSNSTMEILADGNATMAAVDVGREFSSYNGVIRAYNVKQPAQEKLFGPAVSASFESLGEGPFPPYPTVHSIRESEAVVSWKKAMDPRYAIHSYNISIEGQASSLTEDTDFNLTKLNPWKSYTVRVSSCSNETGCGQERSITFTTDVSAPSKPTALTAGQVSTEWMFIKWGRPEIENGPISGFNVSFEGRNVSFTTTTTQLSYNATQLSPGVTYKVSVYAFNYGYYAEKCGPPATLTASTTNYAPAKGSISLIVLILGVVVFLVTLATVVGFLLWKNLKPRQRTVATNEEQDTEMFVMKPRLRLRHK</sequence>
<dbReference type="InterPro" id="IPR036116">
    <property type="entry name" value="FN3_sf"/>
</dbReference>
<keyword evidence="2" id="KW-0812">Transmembrane</keyword>
<dbReference type="PANTHER" id="PTHR46708">
    <property type="entry name" value="TENASCIN"/>
    <property type="match status" value="1"/>
</dbReference>
<feature type="transmembrane region" description="Helical" evidence="2">
    <location>
        <begin position="728"/>
        <end position="753"/>
    </location>
</feature>
<dbReference type="InterPro" id="IPR013783">
    <property type="entry name" value="Ig-like_fold"/>
</dbReference>
<keyword evidence="2" id="KW-0472">Membrane</keyword>